<evidence type="ECO:0000256" key="4">
    <source>
        <dbReference type="ARBA" id="ARBA00022701"/>
    </source>
</evidence>
<dbReference type="EMBL" id="JAAGAX010000009">
    <property type="protein sequence ID" value="KAF2303842.1"/>
    <property type="molecule type" value="Genomic_DNA"/>
</dbReference>
<feature type="compositionally biased region" description="Basic residues" evidence="6">
    <location>
        <begin position="307"/>
        <end position="316"/>
    </location>
</feature>
<dbReference type="PANTHER" id="PTHR31358">
    <property type="entry name" value="PROTEIN WVD2-LIKE 4"/>
    <property type="match status" value="1"/>
</dbReference>
<evidence type="ECO:0000256" key="5">
    <source>
        <dbReference type="ARBA" id="ARBA00023212"/>
    </source>
</evidence>
<accession>A0A6A6LQX3</accession>
<evidence type="ECO:0000313" key="9">
    <source>
        <dbReference type="Proteomes" id="UP000467840"/>
    </source>
</evidence>
<evidence type="ECO:0000256" key="3">
    <source>
        <dbReference type="ARBA" id="ARBA00022490"/>
    </source>
</evidence>
<comment type="caution">
    <text evidence="8">The sequence shown here is derived from an EMBL/GenBank/DDBJ whole genome shotgun (WGS) entry which is preliminary data.</text>
</comment>
<keyword evidence="3" id="KW-0963">Cytoplasm</keyword>
<feature type="compositionally biased region" description="Basic and acidic residues" evidence="6">
    <location>
        <begin position="179"/>
        <end position="189"/>
    </location>
</feature>
<protein>
    <recommendedName>
        <fullName evidence="7">TPX2 C-terminal domain-containing protein</fullName>
    </recommendedName>
</protein>
<dbReference type="AlphaFoldDB" id="A0A6A6LQX3"/>
<evidence type="ECO:0000256" key="2">
    <source>
        <dbReference type="ARBA" id="ARBA00005885"/>
    </source>
</evidence>
<gene>
    <name evidence="8" type="ORF">GH714_023797</name>
</gene>
<feature type="compositionally biased region" description="Basic and acidic residues" evidence="6">
    <location>
        <begin position="89"/>
        <end position="103"/>
    </location>
</feature>
<keyword evidence="9" id="KW-1185">Reference proteome</keyword>
<feature type="region of interest" description="Disordered" evidence="6">
    <location>
        <begin position="73"/>
        <end position="226"/>
    </location>
</feature>
<feature type="compositionally biased region" description="Polar residues" evidence="6">
    <location>
        <begin position="198"/>
        <end position="209"/>
    </location>
</feature>
<dbReference type="Pfam" id="PF06886">
    <property type="entry name" value="TPX2"/>
    <property type="match status" value="1"/>
</dbReference>
<feature type="region of interest" description="Disordered" evidence="6">
    <location>
        <begin position="330"/>
        <end position="362"/>
    </location>
</feature>
<evidence type="ECO:0000256" key="1">
    <source>
        <dbReference type="ARBA" id="ARBA00004245"/>
    </source>
</evidence>
<dbReference type="PANTHER" id="PTHR31358:SF29">
    <property type="entry name" value="PROTEIN WVD2-LIKE 5-RELATED"/>
    <property type="match status" value="1"/>
</dbReference>
<name>A0A6A6LQX3_HEVBR</name>
<feature type="region of interest" description="Disordered" evidence="6">
    <location>
        <begin position="282"/>
        <end position="318"/>
    </location>
</feature>
<dbReference type="GO" id="GO:0005874">
    <property type="term" value="C:microtubule"/>
    <property type="evidence" value="ECO:0007669"/>
    <property type="project" value="UniProtKB-KW"/>
</dbReference>
<feature type="compositionally biased region" description="Polar residues" evidence="6">
    <location>
        <begin position="331"/>
        <end position="357"/>
    </location>
</feature>
<organism evidence="8 9">
    <name type="scientific">Hevea brasiliensis</name>
    <name type="common">Para rubber tree</name>
    <name type="synonym">Siphonia brasiliensis</name>
    <dbReference type="NCBI Taxonomy" id="3981"/>
    <lineage>
        <taxon>Eukaryota</taxon>
        <taxon>Viridiplantae</taxon>
        <taxon>Streptophyta</taxon>
        <taxon>Embryophyta</taxon>
        <taxon>Tracheophyta</taxon>
        <taxon>Spermatophyta</taxon>
        <taxon>Magnoliopsida</taxon>
        <taxon>eudicotyledons</taxon>
        <taxon>Gunneridae</taxon>
        <taxon>Pentapetalae</taxon>
        <taxon>rosids</taxon>
        <taxon>fabids</taxon>
        <taxon>Malpighiales</taxon>
        <taxon>Euphorbiaceae</taxon>
        <taxon>Crotonoideae</taxon>
        <taxon>Micrandreae</taxon>
        <taxon>Hevea</taxon>
    </lineage>
</organism>
<keyword evidence="5" id="KW-0206">Cytoskeleton</keyword>
<proteinExistence type="inferred from homology"/>
<evidence type="ECO:0000256" key="6">
    <source>
        <dbReference type="SAM" id="MobiDB-lite"/>
    </source>
</evidence>
<feature type="domain" description="TPX2 C-terminal" evidence="7">
    <location>
        <begin position="227"/>
        <end position="297"/>
    </location>
</feature>
<dbReference type="InterPro" id="IPR027329">
    <property type="entry name" value="TPX2_C"/>
</dbReference>
<dbReference type="InterPro" id="IPR044833">
    <property type="entry name" value="WDL5/6"/>
</dbReference>
<sequence>MDFDSLVPIDGLETGYQNGVHEQIPASGDGVVSNNVNGTIGKIAVSTGPDENLDNAFKLEDLTIDISSAGESWEESNVHVGSNGFTGSKEGEIKDAEHSEHVKSLKGPGKGKSEKPSNTKNVSATQTKKSKDGKVARAPPTVSNGSLSSNSQSKQPLTSKSFNEKQHSGKSDVASSEGLMERTKVKALKEGPNIKAEGSQNSFLPCRSPTSEEAKPRRVGTLPNYGFSFKCDERAARRKEFYSKLEEKIHAKEVEKNTLQAKSKETQEAEIKLFRKSLNFKATPMPSFYQEPPPPKNNSAKGPSPVHSKKPQRKSLRNCLLRRAVYRMQQMMKTASSKVTNEENATLSNPMNENASPIQKDEELVVGEQAQPTLVQEPIASES</sequence>
<keyword evidence="4" id="KW-0493">Microtubule</keyword>
<dbReference type="GO" id="GO:0008017">
    <property type="term" value="F:microtubule binding"/>
    <property type="evidence" value="ECO:0007669"/>
    <property type="project" value="InterPro"/>
</dbReference>
<evidence type="ECO:0000259" key="7">
    <source>
        <dbReference type="Pfam" id="PF06886"/>
    </source>
</evidence>
<comment type="subcellular location">
    <subcellularLocation>
        <location evidence="1">Cytoplasm</location>
        <location evidence="1">Cytoskeleton</location>
    </subcellularLocation>
</comment>
<dbReference type="Proteomes" id="UP000467840">
    <property type="component" value="Chromosome 16"/>
</dbReference>
<reference evidence="8 9" key="1">
    <citation type="journal article" date="2020" name="Mol. Plant">
        <title>The Chromosome-Based Rubber Tree Genome Provides New Insights into Spurge Genome Evolution and Rubber Biosynthesis.</title>
        <authorList>
            <person name="Liu J."/>
            <person name="Shi C."/>
            <person name="Shi C.C."/>
            <person name="Li W."/>
            <person name="Zhang Q.J."/>
            <person name="Zhang Y."/>
            <person name="Li K."/>
            <person name="Lu H.F."/>
            <person name="Shi C."/>
            <person name="Zhu S.T."/>
            <person name="Xiao Z.Y."/>
            <person name="Nan H."/>
            <person name="Yue Y."/>
            <person name="Zhu X.G."/>
            <person name="Wu Y."/>
            <person name="Hong X.N."/>
            <person name="Fan G.Y."/>
            <person name="Tong Y."/>
            <person name="Zhang D."/>
            <person name="Mao C.L."/>
            <person name="Liu Y.L."/>
            <person name="Hao S.J."/>
            <person name="Liu W.Q."/>
            <person name="Lv M.Q."/>
            <person name="Zhang H.B."/>
            <person name="Liu Y."/>
            <person name="Hu-Tang G.R."/>
            <person name="Wang J.P."/>
            <person name="Wang J.H."/>
            <person name="Sun Y.H."/>
            <person name="Ni S.B."/>
            <person name="Chen W.B."/>
            <person name="Zhang X.C."/>
            <person name="Jiao Y.N."/>
            <person name="Eichler E.E."/>
            <person name="Li G.H."/>
            <person name="Liu X."/>
            <person name="Gao L.Z."/>
        </authorList>
    </citation>
    <scope>NUCLEOTIDE SEQUENCE [LARGE SCALE GENOMIC DNA]</scope>
    <source>
        <strain evidence="9">cv. GT1</strain>
        <tissue evidence="8">Leaf</tissue>
    </source>
</reference>
<comment type="similarity">
    <text evidence="2">Belongs to the TPX2 family.</text>
</comment>
<evidence type="ECO:0000313" key="8">
    <source>
        <dbReference type="EMBL" id="KAF2303842.1"/>
    </source>
</evidence>
<feature type="compositionally biased region" description="Polar residues" evidence="6">
    <location>
        <begin position="118"/>
        <end position="127"/>
    </location>
</feature>
<feature type="compositionally biased region" description="Low complexity" evidence="6">
    <location>
        <begin position="143"/>
        <end position="153"/>
    </location>
</feature>